<dbReference type="VEuPathDB" id="MicrosporidiaDB:A0H76_1312"/>
<keyword evidence="1" id="KW-0175">Coiled coil</keyword>
<dbReference type="EMBL" id="LTAI01000029">
    <property type="protein sequence ID" value="ORE00367.1"/>
    <property type="molecule type" value="Genomic_DNA"/>
</dbReference>
<dbReference type="AlphaFoldDB" id="A0A1X0QKR6"/>
<dbReference type="Proteomes" id="UP000192501">
    <property type="component" value="Unassembled WGS sequence"/>
</dbReference>
<comment type="caution">
    <text evidence="2">The sequence shown here is derived from an EMBL/GenBank/DDBJ whole genome shotgun (WGS) entry which is preliminary data.</text>
</comment>
<organism evidence="2 3">
    <name type="scientific">Hepatospora eriocheir</name>
    <dbReference type="NCBI Taxonomy" id="1081669"/>
    <lineage>
        <taxon>Eukaryota</taxon>
        <taxon>Fungi</taxon>
        <taxon>Fungi incertae sedis</taxon>
        <taxon>Microsporidia</taxon>
        <taxon>Hepatosporidae</taxon>
        <taxon>Hepatospora</taxon>
    </lineage>
</organism>
<proteinExistence type="predicted"/>
<sequence length="107" mass="12655">MIGMTPNEVVYGINIFDPLQRYRPISGKKIAEHVNKVKAYELNKVNENRKNNLFAEGDFVYRKLESKGKFETKWIGSYLVKEIRDQVAKIENEYNILNINIRKLRHI</sequence>
<evidence type="ECO:0000313" key="3">
    <source>
        <dbReference type="Proteomes" id="UP000192501"/>
    </source>
</evidence>
<accession>A0A1X0QKR6</accession>
<reference evidence="2 3" key="1">
    <citation type="journal article" date="2017" name="Environ. Microbiol.">
        <title>Decay of the glycolytic pathway and adaptation to intranuclear parasitism within Enterocytozoonidae microsporidia.</title>
        <authorList>
            <person name="Wiredu Boakye D."/>
            <person name="Jaroenlak P."/>
            <person name="Prachumwat A."/>
            <person name="Williams T.A."/>
            <person name="Bateman K.S."/>
            <person name="Itsathitphaisarn O."/>
            <person name="Sritunyalucksana K."/>
            <person name="Paszkiewicz K.H."/>
            <person name="Moore K.A."/>
            <person name="Stentiford G.D."/>
            <person name="Williams B.A."/>
        </authorList>
    </citation>
    <scope>NUCLEOTIDE SEQUENCE [LARGE SCALE GENOMIC DNA]</scope>
    <source>
        <strain evidence="3">canceri</strain>
    </source>
</reference>
<evidence type="ECO:0000313" key="2">
    <source>
        <dbReference type="EMBL" id="ORE00367.1"/>
    </source>
</evidence>
<evidence type="ECO:0000256" key="1">
    <source>
        <dbReference type="SAM" id="Coils"/>
    </source>
</evidence>
<name>A0A1X0QKR6_9MICR</name>
<gene>
    <name evidence="2" type="ORF">A0H76_1312</name>
</gene>
<feature type="coiled-coil region" evidence="1">
    <location>
        <begin position="80"/>
        <end position="107"/>
    </location>
</feature>
<protein>
    <submittedName>
        <fullName evidence="2">Uncharacterized protein</fullName>
    </submittedName>
</protein>